<sequence>MVYTDDLITPVAEHKNILPGINLKDIKAYYNCRQSLSRKSIPNLSKYNGFVYQEIPAHLPALDLVSERLISPRIPFMQIWRLRHIHGQFGIQGQIIHVPLSINTMVNRLPRNVNDDYCANVHIKRRKIHRTSYLMGLVTKTTIKAWL</sequence>
<proteinExistence type="predicted"/>
<dbReference type="Proteomes" id="UP000887159">
    <property type="component" value="Unassembled WGS sequence"/>
</dbReference>
<accession>A0A8X7BMW1</accession>
<evidence type="ECO:0000259" key="1">
    <source>
        <dbReference type="Pfam" id="PF20209"/>
    </source>
</evidence>
<dbReference type="Pfam" id="PF20209">
    <property type="entry name" value="DUF6570"/>
    <property type="match status" value="1"/>
</dbReference>
<keyword evidence="2" id="KW-0378">Hydrolase</keyword>
<feature type="domain" description="DUF6570" evidence="1">
    <location>
        <begin position="38"/>
        <end position="147"/>
    </location>
</feature>
<name>A0A8X7BMW1_TRICX</name>
<dbReference type="InterPro" id="IPR046700">
    <property type="entry name" value="DUF6570"/>
</dbReference>
<dbReference type="EMBL" id="BMAU01021435">
    <property type="protein sequence ID" value="GFY36004.1"/>
    <property type="molecule type" value="Genomic_DNA"/>
</dbReference>
<keyword evidence="2" id="KW-0067">ATP-binding</keyword>
<keyword evidence="2" id="KW-0347">Helicase</keyword>
<dbReference type="AlphaFoldDB" id="A0A8X7BMW1"/>
<organism evidence="2 3">
    <name type="scientific">Trichonephila clavipes</name>
    <name type="common">Golden silk orbweaver</name>
    <name type="synonym">Nephila clavipes</name>
    <dbReference type="NCBI Taxonomy" id="2585209"/>
    <lineage>
        <taxon>Eukaryota</taxon>
        <taxon>Metazoa</taxon>
        <taxon>Ecdysozoa</taxon>
        <taxon>Arthropoda</taxon>
        <taxon>Chelicerata</taxon>
        <taxon>Arachnida</taxon>
        <taxon>Araneae</taxon>
        <taxon>Araneomorphae</taxon>
        <taxon>Entelegynae</taxon>
        <taxon>Araneoidea</taxon>
        <taxon>Nephilidae</taxon>
        <taxon>Trichonephila</taxon>
    </lineage>
</organism>
<keyword evidence="2" id="KW-0547">Nucleotide-binding</keyword>
<comment type="caution">
    <text evidence="2">The sequence shown here is derived from an EMBL/GenBank/DDBJ whole genome shotgun (WGS) entry which is preliminary data.</text>
</comment>
<reference evidence="2" key="1">
    <citation type="submission" date="2020-08" db="EMBL/GenBank/DDBJ databases">
        <title>Multicomponent nature underlies the extraordinary mechanical properties of spider dragline silk.</title>
        <authorList>
            <person name="Kono N."/>
            <person name="Nakamura H."/>
            <person name="Mori M."/>
            <person name="Yoshida Y."/>
            <person name="Ohtoshi R."/>
            <person name="Malay A.D."/>
            <person name="Moran D.A.P."/>
            <person name="Tomita M."/>
            <person name="Numata K."/>
            <person name="Arakawa K."/>
        </authorList>
    </citation>
    <scope>NUCLEOTIDE SEQUENCE</scope>
</reference>
<evidence type="ECO:0000313" key="2">
    <source>
        <dbReference type="EMBL" id="GFY36004.1"/>
    </source>
</evidence>
<keyword evidence="3" id="KW-1185">Reference proteome</keyword>
<gene>
    <name evidence="2" type="ORF">TNCV_4843761</name>
</gene>
<protein>
    <submittedName>
        <fullName evidence="2">ATP-dependent DNA helicase</fullName>
    </submittedName>
</protein>
<evidence type="ECO:0000313" key="3">
    <source>
        <dbReference type="Proteomes" id="UP000887159"/>
    </source>
</evidence>
<dbReference type="GO" id="GO:0004386">
    <property type="term" value="F:helicase activity"/>
    <property type="evidence" value="ECO:0007669"/>
    <property type="project" value="UniProtKB-KW"/>
</dbReference>